<proteinExistence type="predicted"/>
<comment type="caution">
    <text evidence="1">The sequence shown here is derived from an EMBL/GenBank/DDBJ whole genome shotgun (WGS) entry which is preliminary data.</text>
</comment>
<dbReference type="Proteomes" id="UP001240236">
    <property type="component" value="Unassembled WGS sequence"/>
</dbReference>
<dbReference type="RefSeq" id="WP_307248541.1">
    <property type="nucleotide sequence ID" value="NZ_JAUSUZ010000001.1"/>
</dbReference>
<evidence type="ECO:0000313" key="2">
    <source>
        <dbReference type="EMBL" id="MDQ0371609.1"/>
    </source>
</evidence>
<sequence>MTAQWLVTLDLAATYLAQSFGQDVTEERIRQWISRSKTPANPEGVPRRGSEGRRALYDLRDLITLAETRLTGTG</sequence>
<protein>
    <submittedName>
        <fullName evidence="1">Uncharacterized protein</fullName>
    </submittedName>
</protein>
<name>A0AAE4B3B7_9ACTN</name>
<dbReference type="EMBL" id="JAUSUZ010000001">
    <property type="protein sequence ID" value="MDQ0371596.1"/>
    <property type="molecule type" value="Genomic_DNA"/>
</dbReference>
<reference evidence="1 3" key="1">
    <citation type="submission" date="2023-07" db="EMBL/GenBank/DDBJ databases">
        <title>Sequencing the genomes of 1000 actinobacteria strains.</title>
        <authorList>
            <person name="Klenk H.-P."/>
        </authorList>
    </citation>
    <scope>NUCLEOTIDE SEQUENCE [LARGE SCALE GENOMIC DNA]</scope>
    <source>
        <strain evidence="1 3">DSM 44709</strain>
    </source>
</reference>
<accession>A0AAE4B3B7</accession>
<evidence type="ECO:0000313" key="3">
    <source>
        <dbReference type="Proteomes" id="UP001240236"/>
    </source>
</evidence>
<organism evidence="1 3">
    <name type="scientific">Catenuloplanes indicus</name>
    <dbReference type="NCBI Taxonomy" id="137267"/>
    <lineage>
        <taxon>Bacteria</taxon>
        <taxon>Bacillati</taxon>
        <taxon>Actinomycetota</taxon>
        <taxon>Actinomycetes</taxon>
        <taxon>Micromonosporales</taxon>
        <taxon>Micromonosporaceae</taxon>
        <taxon>Catenuloplanes</taxon>
    </lineage>
</organism>
<gene>
    <name evidence="1" type="ORF">J2S42_008265</name>
    <name evidence="2" type="ORF">J2S42_008357</name>
</gene>
<evidence type="ECO:0000313" key="1">
    <source>
        <dbReference type="EMBL" id="MDQ0371596.1"/>
    </source>
</evidence>
<keyword evidence="3" id="KW-1185">Reference proteome</keyword>
<dbReference type="AlphaFoldDB" id="A0AAE4B3B7"/>
<dbReference type="EMBL" id="JAUSUZ010000002">
    <property type="protein sequence ID" value="MDQ0371609.1"/>
    <property type="molecule type" value="Genomic_DNA"/>
</dbReference>